<evidence type="ECO:0000256" key="1">
    <source>
        <dbReference type="PROSITE-ProRule" id="PRU01076"/>
    </source>
</evidence>
<dbReference type="EMBL" id="MUAU01000275">
    <property type="protein sequence ID" value="OOR71047.1"/>
    <property type="molecule type" value="Genomic_DNA"/>
</dbReference>
<dbReference type="RefSeq" id="WP_078188050.1">
    <property type="nucleotide sequence ID" value="NZ_MUAU01000275.1"/>
</dbReference>
<dbReference type="PANTHER" id="PTHR36432:SF1">
    <property type="entry name" value="STAGE V SPORULATION PROTEIN T"/>
    <property type="match status" value="1"/>
</dbReference>
<reference evidence="3 4" key="1">
    <citation type="submission" date="2017-01" db="EMBL/GenBank/DDBJ databases">
        <title>Bacillus cereus isolates.</title>
        <authorList>
            <person name="Beno S.M."/>
        </authorList>
    </citation>
    <scope>NUCLEOTIDE SEQUENCE [LARGE SCALE GENOMIC DNA]</scope>
    <source>
        <strain evidence="3 4">FSL K6-1030</strain>
    </source>
</reference>
<organism evidence="3 4">
    <name type="scientific">Bacillus cereus</name>
    <dbReference type="NCBI Taxonomy" id="1396"/>
    <lineage>
        <taxon>Bacteria</taxon>
        <taxon>Bacillati</taxon>
        <taxon>Bacillota</taxon>
        <taxon>Bacilli</taxon>
        <taxon>Bacillales</taxon>
        <taxon>Bacillaceae</taxon>
        <taxon>Bacillus</taxon>
        <taxon>Bacillus cereus group</taxon>
    </lineage>
</organism>
<dbReference type="InterPro" id="IPR052731">
    <property type="entry name" value="B_subtilis_Trans_State_Reg"/>
</dbReference>
<comment type="caution">
    <text evidence="3">The sequence shown here is derived from an EMBL/GenBank/DDBJ whole genome shotgun (WGS) entry which is preliminary data.</text>
</comment>
<protein>
    <submittedName>
        <fullName evidence="3">AbrB family transcriptional regulator</fullName>
    </submittedName>
</protein>
<dbReference type="Gene3D" id="2.10.260.10">
    <property type="match status" value="1"/>
</dbReference>
<proteinExistence type="predicted"/>
<dbReference type="PROSITE" id="PS51740">
    <property type="entry name" value="SPOVT_ABRB"/>
    <property type="match status" value="1"/>
</dbReference>
<dbReference type="InterPro" id="IPR040678">
    <property type="entry name" value="AbrB_C"/>
</dbReference>
<dbReference type="InterPro" id="IPR007159">
    <property type="entry name" value="SpoVT-AbrB_dom"/>
</dbReference>
<accession>A0A9X6B2T3</accession>
<dbReference type="InterPro" id="IPR037914">
    <property type="entry name" value="SpoVT-AbrB_sf"/>
</dbReference>
<dbReference type="SMART" id="SM00966">
    <property type="entry name" value="SpoVT_AbrB"/>
    <property type="match status" value="1"/>
</dbReference>
<feature type="domain" description="SpoVT-AbrB" evidence="2">
    <location>
        <begin position="5"/>
        <end position="50"/>
    </location>
</feature>
<evidence type="ECO:0000313" key="3">
    <source>
        <dbReference type="EMBL" id="OOR71047.1"/>
    </source>
</evidence>
<name>A0A9X6B2T3_BACCE</name>
<keyword evidence="1" id="KW-0238">DNA-binding</keyword>
<dbReference type="Proteomes" id="UP000190641">
    <property type="component" value="Unassembled WGS sequence"/>
</dbReference>
<dbReference type="SUPFAM" id="SSF89447">
    <property type="entry name" value="AbrB/MazE/MraZ-like"/>
    <property type="match status" value="1"/>
</dbReference>
<dbReference type="PANTHER" id="PTHR36432">
    <property type="match status" value="1"/>
</dbReference>
<dbReference type="NCBIfam" id="TIGR01439">
    <property type="entry name" value="lp_hng_hel_AbrB"/>
    <property type="match status" value="1"/>
</dbReference>
<dbReference type="Pfam" id="PF04014">
    <property type="entry name" value="MazE_antitoxin"/>
    <property type="match status" value="1"/>
</dbReference>
<dbReference type="AlphaFoldDB" id="A0A9X6B2T3"/>
<dbReference type="Pfam" id="PF18277">
    <property type="entry name" value="AbrB_C"/>
    <property type="match status" value="1"/>
</dbReference>
<gene>
    <name evidence="3" type="ORF">BLX06_33010</name>
</gene>
<evidence type="ECO:0000259" key="2">
    <source>
        <dbReference type="PROSITE" id="PS51740"/>
    </source>
</evidence>
<evidence type="ECO:0000313" key="4">
    <source>
        <dbReference type="Proteomes" id="UP000190641"/>
    </source>
</evidence>
<dbReference type="GO" id="GO:0003677">
    <property type="term" value="F:DNA binding"/>
    <property type="evidence" value="ECO:0007669"/>
    <property type="project" value="UniProtKB-UniRule"/>
</dbReference>
<sequence>MKKTGVMRRVDDLGRIVLPKEIRRTLDLLPNTSVEMYVLEGTVRIKQQPGACFITGQTSENQIELYDGRLILSQEGAKDLMETLKSWLP</sequence>